<feature type="transmembrane region" description="Helical" evidence="1">
    <location>
        <begin position="20"/>
        <end position="44"/>
    </location>
</feature>
<feature type="transmembrane region" description="Helical" evidence="1">
    <location>
        <begin position="65"/>
        <end position="97"/>
    </location>
</feature>
<name>A0A4Q7NKT9_9BURK</name>
<keyword evidence="1" id="KW-1133">Transmembrane helix</keyword>
<protein>
    <submittedName>
        <fullName evidence="2">Putative membrane protein</fullName>
    </submittedName>
</protein>
<sequence length="115" mass="13265">MNDVTVDTAKLQSAKNLTTVVYALYALAILIGLSSIVAIIINYVKKGDMAGTWLDSHFRWQIRTFWFSVLWAIVGALTVWAFIGWVVWFVAFIWYIYRIVKGWLNLNDNKPMYPA</sequence>
<comment type="caution">
    <text evidence="2">The sequence shown here is derived from an EMBL/GenBank/DDBJ whole genome shotgun (WGS) entry which is preliminary data.</text>
</comment>
<keyword evidence="1" id="KW-0472">Membrane</keyword>
<gene>
    <name evidence="2" type="ORF">EV675_1679</name>
</gene>
<dbReference type="Proteomes" id="UP000292445">
    <property type="component" value="Unassembled WGS sequence"/>
</dbReference>
<evidence type="ECO:0000313" key="3">
    <source>
        <dbReference type="Proteomes" id="UP000292445"/>
    </source>
</evidence>
<reference evidence="2 3" key="1">
    <citation type="submission" date="2019-02" db="EMBL/GenBank/DDBJ databases">
        <title>Genomic Encyclopedia of Type Strains, Phase IV (KMG-IV): sequencing the most valuable type-strain genomes for metagenomic binning, comparative biology and taxonomic classification.</title>
        <authorList>
            <person name="Goeker M."/>
        </authorList>
    </citation>
    <scope>NUCLEOTIDE SEQUENCE [LARGE SCALE GENOMIC DNA]</scope>
    <source>
        <strain evidence="2 3">K24</strain>
    </source>
</reference>
<keyword evidence="1" id="KW-0812">Transmembrane</keyword>
<accession>A0A4Q7NKT9</accession>
<proteinExistence type="predicted"/>
<dbReference type="OrthoDB" id="5405464at2"/>
<organism evidence="2 3">
    <name type="scientific">Pigmentiphaga kullae</name>
    <dbReference type="NCBI Taxonomy" id="151784"/>
    <lineage>
        <taxon>Bacteria</taxon>
        <taxon>Pseudomonadati</taxon>
        <taxon>Pseudomonadota</taxon>
        <taxon>Betaproteobacteria</taxon>
        <taxon>Burkholderiales</taxon>
        <taxon>Alcaligenaceae</taxon>
        <taxon>Pigmentiphaga</taxon>
    </lineage>
</organism>
<keyword evidence="3" id="KW-1185">Reference proteome</keyword>
<dbReference type="AlphaFoldDB" id="A0A4Q7NKT9"/>
<evidence type="ECO:0000256" key="1">
    <source>
        <dbReference type="SAM" id="Phobius"/>
    </source>
</evidence>
<dbReference type="EMBL" id="SGXC01000001">
    <property type="protein sequence ID" value="RZS85649.1"/>
    <property type="molecule type" value="Genomic_DNA"/>
</dbReference>
<evidence type="ECO:0000313" key="2">
    <source>
        <dbReference type="EMBL" id="RZS85649.1"/>
    </source>
</evidence>
<dbReference type="RefSeq" id="WP_124687672.1">
    <property type="nucleotide sequence ID" value="NZ_SGXC01000001.1"/>
</dbReference>